<accession>A0A5C5ZCZ6</accession>
<gene>
    <name evidence="1" type="ORF">CA13_61710</name>
</gene>
<keyword evidence="2" id="KW-1185">Reference proteome</keyword>
<sequence length="273" mass="30958">MYGLTIGSVERVLLRLETIAIDQQDFESGTAFFEIRHYLLDTSRKVAATYRTELDQAEKAEKDALSAILDAKISDEDERATEVMRSRSKGIMIPEIEIAETNHPKRIIGSDLTDNAVDLIRLDVIIGKQHASHAHKLGKDFEAWFQEQLRQQGVASEKTSPSDFTSEELCELGIPTLRQQIAEIRAYNRTHKRSLGILLCVRDDYVGQQIADECYFCGYFGRRDPCVIAFDDTENLSEFQKVYKQFNLRLVLIPANGPQTDQDLQQALDAANL</sequence>
<evidence type="ECO:0000313" key="1">
    <source>
        <dbReference type="EMBL" id="TWT84691.1"/>
    </source>
</evidence>
<evidence type="ECO:0000313" key="2">
    <source>
        <dbReference type="Proteomes" id="UP000315010"/>
    </source>
</evidence>
<comment type="caution">
    <text evidence="1">The sequence shown here is derived from an EMBL/GenBank/DDBJ whole genome shotgun (WGS) entry which is preliminary data.</text>
</comment>
<protein>
    <submittedName>
        <fullName evidence="1">Uncharacterized protein</fullName>
    </submittedName>
</protein>
<proteinExistence type="predicted"/>
<dbReference type="AlphaFoldDB" id="A0A5C5ZCZ6"/>
<organism evidence="1 2">
    <name type="scientific">Novipirellula herctigrandis</name>
    <dbReference type="NCBI Taxonomy" id="2527986"/>
    <lineage>
        <taxon>Bacteria</taxon>
        <taxon>Pseudomonadati</taxon>
        <taxon>Planctomycetota</taxon>
        <taxon>Planctomycetia</taxon>
        <taxon>Pirellulales</taxon>
        <taxon>Pirellulaceae</taxon>
        <taxon>Novipirellula</taxon>
    </lineage>
</organism>
<dbReference type="EMBL" id="SJPJ01000001">
    <property type="protein sequence ID" value="TWT84691.1"/>
    <property type="molecule type" value="Genomic_DNA"/>
</dbReference>
<reference evidence="1 2" key="1">
    <citation type="submission" date="2019-02" db="EMBL/GenBank/DDBJ databases">
        <title>Deep-cultivation of Planctomycetes and their phenomic and genomic characterization uncovers novel biology.</title>
        <authorList>
            <person name="Wiegand S."/>
            <person name="Jogler M."/>
            <person name="Boedeker C."/>
            <person name="Pinto D."/>
            <person name="Vollmers J."/>
            <person name="Rivas-Marin E."/>
            <person name="Kohn T."/>
            <person name="Peeters S.H."/>
            <person name="Heuer A."/>
            <person name="Rast P."/>
            <person name="Oberbeckmann S."/>
            <person name="Bunk B."/>
            <person name="Jeske O."/>
            <person name="Meyerdierks A."/>
            <person name="Storesund J.E."/>
            <person name="Kallscheuer N."/>
            <person name="Luecker S."/>
            <person name="Lage O.M."/>
            <person name="Pohl T."/>
            <person name="Merkel B.J."/>
            <person name="Hornburger P."/>
            <person name="Mueller R.-W."/>
            <person name="Bruemmer F."/>
            <person name="Labrenz M."/>
            <person name="Spormann A.M."/>
            <person name="Op Den Camp H."/>
            <person name="Overmann J."/>
            <person name="Amann R."/>
            <person name="Jetten M.S.M."/>
            <person name="Mascher T."/>
            <person name="Medema M.H."/>
            <person name="Devos D.P."/>
            <person name="Kaster A.-K."/>
            <person name="Ovreas L."/>
            <person name="Rohde M."/>
            <person name="Galperin M.Y."/>
            <person name="Jogler C."/>
        </authorList>
    </citation>
    <scope>NUCLEOTIDE SEQUENCE [LARGE SCALE GENOMIC DNA]</scope>
    <source>
        <strain evidence="1 2">CA13</strain>
    </source>
</reference>
<dbReference type="Proteomes" id="UP000315010">
    <property type="component" value="Unassembled WGS sequence"/>
</dbReference>
<name>A0A5C5ZCZ6_9BACT</name>